<sequence length="404" mass="43210">MAFYDDLETRDAAARDQAMAAALPLAIARARTAPALARLLRDVDPDGVTDRAALARLPVIRKAELSEAQAKHPPFGGFTTRRAAEFDHVFQSPGPIYEPGRREGDWWRLGRFLHASGVGRGDIVQNCFGYHLTPAGMMFESGARAVDAAVLPAGTGQTDLQVRAAVDIGTTCYAGTPDFLKVILDRADQMNAVLSLTRAVVGGGALFPSLRQLYADRGIVTRQCYATADLGNIAYESDAVDGMIVDEGVIVEIVRPGTGDPVPEGEVGEVLVTTLNPDYPLIRFATGDLSAVLPGTSPCGRTNMRIKGWMGRADQTTKIKGMFVRPEQVAALVARHPEVARARVIADRQGQMDVMTVQLETAAPGGDYAASVLEALKLRGTVELVAPGSLPNDGKVIEDRRSYG</sequence>
<dbReference type="EMBL" id="JBHTOQ010000004">
    <property type="protein sequence ID" value="MFD1480442.1"/>
    <property type="molecule type" value="Genomic_DNA"/>
</dbReference>
<keyword evidence="1" id="KW-0436">Ligase</keyword>
<dbReference type="Gene3D" id="3.30.300.30">
    <property type="match status" value="1"/>
</dbReference>
<gene>
    <name evidence="1" type="ORF">ACFQ5P_03955</name>
</gene>
<evidence type="ECO:0000313" key="1">
    <source>
        <dbReference type="EMBL" id="MFD1480442.1"/>
    </source>
</evidence>
<comment type="caution">
    <text evidence="1">The sequence shown here is derived from an EMBL/GenBank/DDBJ whole genome shotgun (WGS) entry which is preliminary data.</text>
</comment>
<dbReference type="SUPFAM" id="SSF56801">
    <property type="entry name" value="Acetyl-CoA synthetase-like"/>
    <property type="match status" value="1"/>
</dbReference>
<accession>A0ABW4DRR3</accession>
<dbReference type="InterPro" id="IPR042099">
    <property type="entry name" value="ANL_N_sf"/>
</dbReference>
<dbReference type="GO" id="GO:0016874">
    <property type="term" value="F:ligase activity"/>
    <property type="evidence" value="ECO:0007669"/>
    <property type="project" value="UniProtKB-KW"/>
</dbReference>
<dbReference type="InterPro" id="IPR045851">
    <property type="entry name" value="AMP-bd_C_sf"/>
</dbReference>
<protein>
    <submittedName>
        <fullName evidence="1">Phenylacetate--CoA ligase family protein</fullName>
    </submittedName>
</protein>
<reference evidence="2" key="1">
    <citation type="journal article" date="2019" name="Int. J. Syst. Evol. Microbiol.">
        <title>The Global Catalogue of Microorganisms (GCM) 10K type strain sequencing project: providing services to taxonomists for standard genome sequencing and annotation.</title>
        <authorList>
            <consortium name="The Broad Institute Genomics Platform"/>
            <consortium name="The Broad Institute Genome Sequencing Center for Infectious Disease"/>
            <person name="Wu L."/>
            <person name="Ma J."/>
        </authorList>
    </citation>
    <scope>NUCLEOTIDE SEQUENCE [LARGE SCALE GENOMIC DNA]</scope>
    <source>
        <strain evidence="2">CCM 8875</strain>
    </source>
</reference>
<dbReference type="Gene3D" id="3.40.50.12780">
    <property type="entry name" value="N-terminal domain of ligase-like"/>
    <property type="match status" value="1"/>
</dbReference>
<proteinExistence type="predicted"/>
<dbReference type="PANTHER" id="PTHR43845:SF1">
    <property type="entry name" value="BLR5969 PROTEIN"/>
    <property type="match status" value="1"/>
</dbReference>
<dbReference type="PANTHER" id="PTHR43845">
    <property type="entry name" value="BLR5969 PROTEIN"/>
    <property type="match status" value="1"/>
</dbReference>
<dbReference type="Proteomes" id="UP001597302">
    <property type="component" value="Unassembled WGS sequence"/>
</dbReference>
<organism evidence="1 2">
    <name type="scientific">Paracoccus nototheniae</name>
    <dbReference type="NCBI Taxonomy" id="2489002"/>
    <lineage>
        <taxon>Bacteria</taxon>
        <taxon>Pseudomonadati</taxon>
        <taxon>Pseudomonadota</taxon>
        <taxon>Alphaproteobacteria</taxon>
        <taxon>Rhodobacterales</taxon>
        <taxon>Paracoccaceae</taxon>
        <taxon>Paracoccus</taxon>
    </lineage>
</organism>
<dbReference type="RefSeq" id="WP_131575177.1">
    <property type="nucleotide sequence ID" value="NZ_CBCSAJ010000028.1"/>
</dbReference>
<keyword evidence="2" id="KW-1185">Reference proteome</keyword>
<name>A0ABW4DRR3_9RHOB</name>
<evidence type="ECO:0000313" key="2">
    <source>
        <dbReference type="Proteomes" id="UP001597302"/>
    </source>
</evidence>